<dbReference type="Gene3D" id="3.40.50.1010">
    <property type="entry name" value="5'-nuclease"/>
    <property type="match status" value="2"/>
</dbReference>
<dbReference type="PANTHER" id="PTHR11081">
    <property type="entry name" value="FLAP ENDONUCLEASE FAMILY MEMBER"/>
    <property type="match status" value="1"/>
</dbReference>
<gene>
    <name evidence="6" type="ORF">PISMIDRAFT_653488</name>
</gene>
<name>A0A0C9ZTT7_9AGAM</name>
<dbReference type="PRINTS" id="PR00853">
    <property type="entry name" value="XPGRADSUPER"/>
</dbReference>
<dbReference type="InterPro" id="IPR006084">
    <property type="entry name" value="XPG/Rad2"/>
</dbReference>
<sequence>MGVAGLWEVLRPAAEVRSLTDLAVADGFVANPGGRRGFRIGIDASIWFFHAAYGREGENPELRTLFFRCCRLLQSPLLPLFVFDGPKRPAVKRGKRVGGNTHWLTTGMKNIIQAFGFEWRMAPGEAEAELAYLNKLGVIDAVLSDDVDNFLFGATMVIRNPSSSLSGNRSHPVKNSEGRDDGNQVLTYRASVLSTHPSVQITRGGAILIALLSGGDYIPAGLPGCGKAFAVGLARTGLGESLIQAATTLSGERLDDFLSEWRDQIRAELRSNKSGFLPSKKPSLAASLPDSFPSIPVLLSYVSPITSETERPRHPPLPVMWPSDPDPAQIASLCELYFEWGVRDIIIKRFRTVLWPGIVCRALRRRVIDTCAAPGCDPYNQGQSTSLPTNVASKFSATCALPQVRPTTVEGDSSPSSPSVPFSLALFRLVPSASAASTDPEDYFEKSGGSTEHEPALLKDVLSIREHSSTDGTPEYRVLIDPSALVSRAASGVRGIRPPLDIPTASEDGGDEEVDEDEAAANDDDGFERLETAAQSKAKKRTKRTQSASVSPTASLRLWLPAVMVRAVVPDLVDAYETKAKQRTEKKARKCTKGSGTEKTSATSKTTAVNTASGSTTVHHPTAATKSKQSTGKGSRKPKAIAEVQDEGYEYINLSDASTCSEDEPVKGKGRSTAHARTVKKRPEARLTAEDSFPLVSPATAEQVTFRSKLHPLPYDKSEEDCPLPKSSQPAKSTRARPLDISRRRTEARSKGITKPRIVQEERGDHASMQRASSPTSVPRAAAPAKKPFVTRKPPLYVDVSSDEVEIAESRTTVAVKAPVIKENRAQAAVTDFFAVSKGGSGFKASSKPSTVNPGVKLTHINLLSDTLDHGEPSGTSQSTCTTSVISKGQPFSPRPFPMPPPVTTRLELHDRQEAPPSTATLGVSRSVLFSAHRPLVDYRGCTPQETIR</sequence>
<dbReference type="Pfam" id="PF00867">
    <property type="entry name" value="XPG_I"/>
    <property type="match status" value="1"/>
</dbReference>
<feature type="compositionally biased region" description="Basic and acidic residues" evidence="3">
    <location>
        <begin position="737"/>
        <end position="750"/>
    </location>
</feature>
<feature type="compositionally biased region" description="Polar residues" evidence="3">
    <location>
        <begin position="614"/>
        <end position="633"/>
    </location>
</feature>
<feature type="region of interest" description="Disordered" evidence="3">
    <location>
        <begin position="490"/>
        <end position="526"/>
    </location>
</feature>
<feature type="region of interest" description="Disordered" evidence="3">
    <location>
        <begin position="870"/>
        <end position="897"/>
    </location>
</feature>
<keyword evidence="1" id="KW-0540">Nuclease</keyword>
<feature type="region of interest" description="Disordered" evidence="3">
    <location>
        <begin position="659"/>
        <end position="685"/>
    </location>
</feature>
<dbReference type="SMART" id="SM00484">
    <property type="entry name" value="XPGI"/>
    <property type="match status" value="1"/>
</dbReference>
<dbReference type="SMART" id="SM00485">
    <property type="entry name" value="XPGN"/>
    <property type="match status" value="1"/>
</dbReference>
<feature type="compositionally biased region" description="Acidic residues" evidence="3">
    <location>
        <begin position="508"/>
        <end position="526"/>
    </location>
</feature>
<dbReference type="InterPro" id="IPR006086">
    <property type="entry name" value="XPG-I_dom"/>
</dbReference>
<feature type="domain" description="XPG N-terminal" evidence="5">
    <location>
        <begin position="1"/>
        <end position="99"/>
    </location>
</feature>
<feature type="region of interest" description="Disordered" evidence="3">
    <location>
        <begin position="162"/>
        <end position="181"/>
    </location>
</feature>
<dbReference type="InterPro" id="IPR029060">
    <property type="entry name" value="PIN-like_dom_sf"/>
</dbReference>
<feature type="compositionally biased region" description="Low complexity" evidence="3">
    <location>
        <begin position="593"/>
        <end position="613"/>
    </location>
</feature>
<dbReference type="GO" id="GO:0008821">
    <property type="term" value="F:crossover junction DNA endonuclease activity"/>
    <property type="evidence" value="ECO:0007669"/>
    <property type="project" value="InterPro"/>
</dbReference>
<feature type="compositionally biased region" description="Basic residues" evidence="3">
    <location>
        <begin position="668"/>
        <end position="680"/>
    </location>
</feature>
<dbReference type="OrthoDB" id="2959108at2759"/>
<accession>A0A0C9ZTT7</accession>
<reference evidence="6 7" key="1">
    <citation type="submission" date="2014-04" db="EMBL/GenBank/DDBJ databases">
        <authorList>
            <consortium name="DOE Joint Genome Institute"/>
            <person name="Kuo A."/>
            <person name="Kohler A."/>
            <person name="Costa M.D."/>
            <person name="Nagy L.G."/>
            <person name="Floudas D."/>
            <person name="Copeland A."/>
            <person name="Barry K.W."/>
            <person name="Cichocki N."/>
            <person name="Veneault-Fourrey C."/>
            <person name="LaButti K."/>
            <person name="Lindquist E.A."/>
            <person name="Lipzen A."/>
            <person name="Lundell T."/>
            <person name="Morin E."/>
            <person name="Murat C."/>
            <person name="Sun H."/>
            <person name="Tunlid A."/>
            <person name="Henrissat B."/>
            <person name="Grigoriev I.V."/>
            <person name="Hibbett D.S."/>
            <person name="Martin F."/>
            <person name="Nordberg H.P."/>
            <person name="Cantor M.N."/>
            <person name="Hua S.X."/>
        </authorList>
    </citation>
    <scope>NUCLEOTIDE SEQUENCE [LARGE SCALE GENOMIC DNA]</scope>
    <source>
        <strain evidence="6 7">441</strain>
    </source>
</reference>
<dbReference type="HOGENOM" id="CLU_007575_1_0_1"/>
<dbReference type="InterPro" id="IPR036279">
    <property type="entry name" value="5-3_exonuclease_C_sf"/>
</dbReference>
<dbReference type="STRING" id="765257.A0A0C9ZTT7"/>
<dbReference type="CDD" id="cd09906">
    <property type="entry name" value="H3TH_YEN1"/>
    <property type="match status" value="1"/>
</dbReference>
<evidence type="ECO:0000259" key="5">
    <source>
        <dbReference type="SMART" id="SM00485"/>
    </source>
</evidence>
<evidence type="ECO:0000256" key="2">
    <source>
        <dbReference type="ARBA" id="ARBA00022801"/>
    </source>
</evidence>
<dbReference type="Proteomes" id="UP000054018">
    <property type="component" value="Unassembled WGS sequence"/>
</dbReference>
<reference evidence="7" key="2">
    <citation type="submission" date="2015-01" db="EMBL/GenBank/DDBJ databases">
        <title>Evolutionary Origins and Diversification of the Mycorrhizal Mutualists.</title>
        <authorList>
            <consortium name="DOE Joint Genome Institute"/>
            <consortium name="Mycorrhizal Genomics Consortium"/>
            <person name="Kohler A."/>
            <person name="Kuo A."/>
            <person name="Nagy L.G."/>
            <person name="Floudas D."/>
            <person name="Copeland A."/>
            <person name="Barry K.W."/>
            <person name="Cichocki N."/>
            <person name="Veneault-Fourrey C."/>
            <person name="LaButti K."/>
            <person name="Lindquist E.A."/>
            <person name="Lipzen A."/>
            <person name="Lundell T."/>
            <person name="Morin E."/>
            <person name="Murat C."/>
            <person name="Riley R."/>
            <person name="Ohm R."/>
            <person name="Sun H."/>
            <person name="Tunlid A."/>
            <person name="Henrissat B."/>
            <person name="Grigoriev I.V."/>
            <person name="Hibbett D.S."/>
            <person name="Martin F."/>
        </authorList>
    </citation>
    <scope>NUCLEOTIDE SEQUENCE [LARGE SCALE GENOMIC DNA]</scope>
    <source>
        <strain evidence="7">441</strain>
    </source>
</reference>
<dbReference type="AlphaFoldDB" id="A0A0C9ZTT7"/>
<dbReference type="PANTHER" id="PTHR11081:SF75">
    <property type="entry name" value="ENDONUCLEASE, PUTATIVE (AFU_ORTHOLOGUE AFUA_3G13260)-RELATED"/>
    <property type="match status" value="1"/>
</dbReference>
<evidence type="ECO:0000313" key="7">
    <source>
        <dbReference type="Proteomes" id="UP000054018"/>
    </source>
</evidence>
<organism evidence="6 7">
    <name type="scientific">Pisolithus microcarpus 441</name>
    <dbReference type="NCBI Taxonomy" id="765257"/>
    <lineage>
        <taxon>Eukaryota</taxon>
        <taxon>Fungi</taxon>
        <taxon>Dikarya</taxon>
        <taxon>Basidiomycota</taxon>
        <taxon>Agaricomycotina</taxon>
        <taxon>Agaricomycetes</taxon>
        <taxon>Agaricomycetidae</taxon>
        <taxon>Boletales</taxon>
        <taxon>Sclerodermatineae</taxon>
        <taxon>Pisolithaceae</taxon>
        <taxon>Pisolithus</taxon>
    </lineage>
</organism>
<evidence type="ECO:0000256" key="1">
    <source>
        <dbReference type="ARBA" id="ARBA00022722"/>
    </source>
</evidence>
<proteinExistence type="predicted"/>
<dbReference type="CDD" id="cd09870">
    <property type="entry name" value="PIN_YEN1"/>
    <property type="match status" value="1"/>
</dbReference>
<dbReference type="SUPFAM" id="SSF88723">
    <property type="entry name" value="PIN domain-like"/>
    <property type="match status" value="1"/>
</dbReference>
<feature type="domain" description="XPG-I" evidence="4">
    <location>
        <begin position="113"/>
        <end position="188"/>
    </location>
</feature>
<evidence type="ECO:0000313" key="6">
    <source>
        <dbReference type="EMBL" id="KIK29364.1"/>
    </source>
</evidence>
<keyword evidence="7" id="KW-1185">Reference proteome</keyword>
<dbReference type="Pfam" id="PF18380">
    <property type="entry name" value="GEN1_C"/>
    <property type="match status" value="1"/>
</dbReference>
<dbReference type="SUPFAM" id="SSF47807">
    <property type="entry name" value="5' to 3' exonuclease, C-terminal subdomain"/>
    <property type="match status" value="1"/>
</dbReference>
<feature type="region of interest" description="Disordered" evidence="3">
    <location>
        <begin position="708"/>
        <end position="785"/>
    </location>
</feature>
<feature type="region of interest" description="Disordered" evidence="3">
    <location>
        <begin position="580"/>
        <end position="639"/>
    </location>
</feature>
<protein>
    <recommendedName>
        <fullName evidence="8">XPG-I domain-containing protein</fullName>
    </recommendedName>
</protein>
<dbReference type="GO" id="GO:0006281">
    <property type="term" value="P:DNA repair"/>
    <property type="evidence" value="ECO:0007669"/>
    <property type="project" value="UniProtKB-ARBA"/>
</dbReference>
<dbReference type="InterPro" id="IPR006085">
    <property type="entry name" value="XPG_DNA_repair_N"/>
</dbReference>
<dbReference type="GO" id="GO:0017108">
    <property type="term" value="F:5'-flap endonuclease activity"/>
    <property type="evidence" value="ECO:0007669"/>
    <property type="project" value="TreeGrafter"/>
</dbReference>
<dbReference type="EMBL" id="KN833690">
    <property type="protein sequence ID" value="KIK29364.1"/>
    <property type="molecule type" value="Genomic_DNA"/>
</dbReference>
<dbReference type="InterPro" id="IPR037316">
    <property type="entry name" value="Yen1_H3TH"/>
</dbReference>
<evidence type="ECO:0000259" key="4">
    <source>
        <dbReference type="SMART" id="SM00484"/>
    </source>
</evidence>
<feature type="compositionally biased region" description="Basic and acidic residues" evidence="3">
    <location>
        <begin position="758"/>
        <end position="768"/>
    </location>
</feature>
<dbReference type="InterPro" id="IPR041177">
    <property type="entry name" value="GEN1_C"/>
</dbReference>
<evidence type="ECO:0008006" key="8">
    <source>
        <dbReference type="Google" id="ProtNLM"/>
    </source>
</evidence>
<keyword evidence="2" id="KW-0378">Hydrolase</keyword>
<evidence type="ECO:0000256" key="3">
    <source>
        <dbReference type="SAM" id="MobiDB-lite"/>
    </source>
</evidence>
<feature type="compositionally biased region" description="Polar residues" evidence="3">
    <location>
        <begin position="874"/>
        <end position="887"/>
    </location>
</feature>